<reference evidence="2" key="2">
    <citation type="submission" date="2022-01" db="EMBL/GenBank/DDBJ databases">
        <authorList>
            <person name="Sanchez-Suarez J."/>
            <person name="Villamil L."/>
            <person name="Diaz L.E."/>
        </authorList>
    </citation>
    <scope>NUCLEOTIDE SEQUENCE</scope>
    <source>
        <strain evidence="2">EUFUS-Z928</strain>
    </source>
</reference>
<feature type="chain" id="PRO_5046115351" description="Secreted protein" evidence="1">
    <location>
        <begin position="28"/>
        <end position="111"/>
    </location>
</feature>
<evidence type="ECO:0000256" key="1">
    <source>
        <dbReference type="SAM" id="SignalP"/>
    </source>
</evidence>
<protein>
    <recommendedName>
        <fullName evidence="4">Secreted protein</fullName>
    </recommendedName>
</protein>
<dbReference type="PROSITE" id="PS51318">
    <property type="entry name" value="TAT"/>
    <property type="match status" value="1"/>
</dbReference>
<comment type="caution">
    <text evidence="2">The sequence shown here is derived from an EMBL/GenBank/DDBJ whole genome shotgun (WGS) entry which is preliminary data.</text>
</comment>
<dbReference type="RefSeq" id="WP_205334211.1">
    <property type="nucleotide sequence ID" value="NZ_JAKJLQ010000001.1"/>
</dbReference>
<evidence type="ECO:0000313" key="2">
    <source>
        <dbReference type="EMBL" id="MDF6099807.1"/>
    </source>
</evidence>
<dbReference type="EMBL" id="JAKJLQ010000001">
    <property type="protein sequence ID" value="MDF6099807.1"/>
    <property type="molecule type" value="Genomic_DNA"/>
</dbReference>
<dbReference type="InterPro" id="IPR006311">
    <property type="entry name" value="TAT_signal"/>
</dbReference>
<keyword evidence="1" id="KW-0732">Signal</keyword>
<accession>A0ABT6BP66</accession>
<feature type="signal peptide" evidence="1">
    <location>
        <begin position="1"/>
        <end position="27"/>
    </location>
</feature>
<gene>
    <name evidence="2" type="ORF">L2299_01950</name>
</gene>
<sequence>MTLSKRSFRIVLAGAACVAGATFSTVAAPSASAEPTGCVAGAAVVAAASYCSGGTGEHRVQAACLDSTMVATLTNANGPWRAPGQLSVVTIGAQTNVGKCILPAIAITGVR</sequence>
<dbReference type="Proteomes" id="UP001152308">
    <property type="component" value="Unassembled WGS sequence"/>
</dbReference>
<reference evidence="2" key="1">
    <citation type="journal article" date="2022" name="Data Brief">
        <title>Draft genome sequence data of Gordonia hongkongensis strain EUFUS-Z928 isolated from the octocoral Eunicea fusca.</title>
        <authorList>
            <person name="Sanchez-Suarez J."/>
            <person name="Diaz L."/>
            <person name="Melo-Bolivar J."/>
            <person name="Villamil L."/>
        </authorList>
    </citation>
    <scope>NUCLEOTIDE SEQUENCE</scope>
    <source>
        <strain evidence="2">EUFUS-Z928</strain>
    </source>
</reference>
<evidence type="ECO:0000313" key="3">
    <source>
        <dbReference type="Proteomes" id="UP001152308"/>
    </source>
</evidence>
<evidence type="ECO:0008006" key="4">
    <source>
        <dbReference type="Google" id="ProtNLM"/>
    </source>
</evidence>
<organism evidence="2 3">
    <name type="scientific">Gordonia hongkongensis</name>
    <dbReference type="NCBI Taxonomy" id="1701090"/>
    <lineage>
        <taxon>Bacteria</taxon>
        <taxon>Bacillati</taxon>
        <taxon>Actinomycetota</taxon>
        <taxon>Actinomycetes</taxon>
        <taxon>Mycobacteriales</taxon>
        <taxon>Gordoniaceae</taxon>
        <taxon>Gordonia</taxon>
    </lineage>
</organism>
<proteinExistence type="predicted"/>
<keyword evidence="3" id="KW-1185">Reference proteome</keyword>
<name>A0ABT6BP66_9ACTN</name>